<keyword evidence="1" id="KW-0812">Transmembrane</keyword>
<dbReference type="EMBL" id="JAGKSQ010000006">
    <property type="protein sequence ID" value="MBP3952493.1"/>
    <property type="molecule type" value="Genomic_DNA"/>
</dbReference>
<proteinExistence type="predicted"/>
<evidence type="ECO:0000256" key="1">
    <source>
        <dbReference type="SAM" id="Phobius"/>
    </source>
</evidence>
<dbReference type="RefSeq" id="WP_210598250.1">
    <property type="nucleotide sequence ID" value="NZ_JAGKSQ010000006.1"/>
</dbReference>
<evidence type="ECO:0000313" key="4">
    <source>
        <dbReference type="Proteomes" id="UP000678228"/>
    </source>
</evidence>
<accession>A0A940WVI4</accession>
<evidence type="ECO:0000313" key="3">
    <source>
        <dbReference type="EMBL" id="MBP3952493.1"/>
    </source>
</evidence>
<evidence type="ECO:0000259" key="2">
    <source>
        <dbReference type="Pfam" id="PF14145"/>
    </source>
</evidence>
<dbReference type="Proteomes" id="UP000678228">
    <property type="component" value="Unassembled WGS sequence"/>
</dbReference>
<feature type="transmembrane region" description="Helical" evidence="1">
    <location>
        <begin position="31"/>
        <end position="52"/>
    </location>
</feature>
<comment type="caution">
    <text evidence="3">The sequence shown here is derived from an EMBL/GenBank/DDBJ whole genome shotgun (WGS) entry which is preliminary data.</text>
</comment>
<dbReference type="InterPro" id="IPR025424">
    <property type="entry name" value="YrhK_domain"/>
</dbReference>
<gene>
    <name evidence="3" type="ORF">J7W16_15315</name>
</gene>
<keyword evidence="1" id="KW-0472">Membrane</keyword>
<dbReference type="Pfam" id="PF14145">
    <property type="entry name" value="YrhK"/>
    <property type="match status" value="1"/>
</dbReference>
<keyword evidence="1" id="KW-1133">Transmembrane helix</keyword>
<reference evidence="3" key="1">
    <citation type="submission" date="2021-03" db="EMBL/GenBank/DDBJ databases">
        <title>Bacillus suaedae sp. nov., isolated from Suaeda aralocaspica.</title>
        <authorList>
            <person name="Lei R.F.R."/>
        </authorList>
    </citation>
    <scope>NUCLEOTIDE SEQUENCE</scope>
    <source>
        <strain evidence="3">YZJH907-2</strain>
    </source>
</reference>
<name>A0A940WVI4_9BACI</name>
<sequence>MTKIPKVRNGEEYIDVKAGKFRLYFDKRYRVFSTLNDILIGVLFVLGSIFNFFTNMQLVGSILYLLGSAFLVVRPILRLMHSASLRREIKDKETYKA</sequence>
<protein>
    <submittedName>
        <fullName evidence="3">YrhK family protein</fullName>
    </submittedName>
</protein>
<organism evidence="3 4">
    <name type="scientific">Halalkalibacter suaedae</name>
    <dbReference type="NCBI Taxonomy" id="2822140"/>
    <lineage>
        <taxon>Bacteria</taxon>
        <taxon>Bacillati</taxon>
        <taxon>Bacillota</taxon>
        <taxon>Bacilli</taxon>
        <taxon>Bacillales</taxon>
        <taxon>Bacillaceae</taxon>
        <taxon>Halalkalibacter</taxon>
    </lineage>
</organism>
<dbReference type="AlphaFoldDB" id="A0A940WVI4"/>
<keyword evidence="4" id="KW-1185">Reference proteome</keyword>
<feature type="transmembrane region" description="Helical" evidence="1">
    <location>
        <begin position="58"/>
        <end position="77"/>
    </location>
</feature>
<feature type="domain" description="YrhK" evidence="2">
    <location>
        <begin position="27"/>
        <end position="82"/>
    </location>
</feature>